<gene>
    <name evidence="2" type="ORF">GCM10009838_47090</name>
</gene>
<dbReference type="EMBL" id="BAAAQM010000027">
    <property type="protein sequence ID" value="GAA1980487.1"/>
    <property type="molecule type" value="Genomic_DNA"/>
</dbReference>
<evidence type="ECO:0000313" key="2">
    <source>
        <dbReference type="EMBL" id="GAA1980487.1"/>
    </source>
</evidence>
<protein>
    <submittedName>
        <fullName evidence="2">Uncharacterized protein</fullName>
    </submittedName>
</protein>
<feature type="compositionally biased region" description="Basic and acidic residues" evidence="1">
    <location>
        <begin position="38"/>
        <end position="49"/>
    </location>
</feature>
<reference evidence="3" key="1">
    <citation type="journal article" date="2019" name="Int. J. Syst. Evol. Microbiol.">
        <title>The Global Catalogue of Microorganisms (GCM) 10K type strain sequencing project: providing services to taxonomists for standard genome sequencing and annotation.</title>
        <authorList>
            <consortium name="The Broad Institute Genomics Platform"/>
            <consortium name="The Broad Institute Genome Sequencing Center for Infectious Disease"/>
            <person name="Wu L."/>
            <person name="Ma J."/>
        </authorList>
    </citation>
    <scope>NUCLEOTIDE SEQUENCE [LARGE SCALE GENOMIC DNA]</scope>
    <source>
        <strain evidence="3">JCM 16013</strain>
    </source>
</reference>
<evidence type="ECO:0000313" key="3">
    <source>
        <dbReference type="Proteomes" id="UP001499854"/>
    </source>
</evidence>
<feature type="compositionally biased region" description="Pro residues" evidence="1">
    <location>
        <begin position="58"/>
        <end position="90"/>
    </location>
</feature>
<dbReference type="RefSeq" id="WP_344659260.1">
    <property type="nucleotide sequence ID" value="NZ_BAAAQM010000027.1"/>
</dbReference>
<sequence length="90" mass="9006">MSTSYEEFKAKLGEAADKLGDVAKAAWDDLGDAAEKAWNKASDRLKETKGAAAGGPAPDAPPKPAPKPGPPPPKPGPPTPKPGPPPGSAS</sequence>
<evidence type="ECO:0000256" key="1">
    <source>
        <dbReference type="SAM" id="MobiDB-lite"/>
    </source>
</evidence>
<proteinExistence type="predicted"/>
<feature type="region of interest" description="Disordered" evidence="1">
    <location>
        <begin position="38"/>
        <end position="90"/>
    </location>
</feature>
<accession>A0ABP5DJR2</accession>
<keyword evidence="3" id="KW-1185">Reference proteome</keyword>
<name>A0ABP5DJR2_9ACTN</name>
<comment type="caution">
    <text evidence="2">The sequence shown here is derived from an EMBL/GenBank/DDBJ whole genome shotgun (WGS) entry which is preliminary data.</text>
</comment>
<dbReference type="Proteomes" id="UP001499854">
    <property type="component" value="Unassembled WGS sequence"/>
</dbReference>
<organism evidence="2 3">
    <name type="scientific">Catenulispora subtropica</name>
    <dbReference type="NCBI Taxonomy" id="450798"/>
    <lineage>
        <taxon>Bacteria</taxon>
        <taxon>Bacillati</taxon>
        <taxon>Actinomycetota</taxon>
        <taxon>Actinomycetes</taxon>
        <taxon>Catenulisporales</taxon>
        <taxon>Catenulisporaceae</taxon>
        <taxon>Catenulispora</taxon>
    </lineage>
</organism>